<dbReference type="AlphaFoldDB" id="A0A7S3D3E7"/>
<dbReference type="InterPro" id="IPR011074">
    <property type="entry name" value="CRAL/TRIO_N_dom"/>
</dbReference>
<dbReference type="PRINTS" id="PR00180">
    <property type="entry name" value="CRETINALDHBP"/>
</dbReference>
<dbReference type="SMART" id="SM00516">
    <property type="entry name" value="SEC14"/>
    <property type="match status" value="1"/>
</dbReference>
<dbReference type="PROSITE" id="PS50191">
    <property type="entry name" value="CRAL_TRIO"/>
    <property type="match status" value="1"/>
</dbReference>
<dbReference type="EMBL" id="HBIB01009412">
    <property type="protein sequence ID" value="CAE0243762.1"/>
    <property type="molecule type" value="Transcribed_RNA"/>
</dbReference>
<dbReference type="InterPro" id="IPR001251">
    <property type="entry name" value="CRAL-TRIO_dom"/>
</dbReference>
<dbReference type="Pfam" id="PF03765">
    <property type="entry name" value="CRAL_TRIO_N"/>
    <property type="match status" value="1"/>
</dbReference>
<reference evidence="2" key="1">
    <citation type="submission" date="2021-01" db="EMBL/GenBank/DDBJ databases">
        <authorList>
            <person name="Corre E."/>
            <person name="Pelletier E."/>
            <person name="Niang G."/>
            <person name="Scheremetjew M."/>
            <person name="Finn R."/>
            <person name="Kale V."/>
            <person name="Holt S."/>
            <person name="Cochrane G."/>
            <person name="Meng A."/>
            <person name="Brown T."/>
            <person name="Cohen L."/>
        </authorList>
    </citation>
    <scope>NUCLEOTIDE SEQUENCE</scope>
    <source>
        <strain evidence="2">NIES-2562</strain>
    </source>
</reference>
<dbReference type="GO" id="GO:0016020">
    <property type="term" value="C:membrane"/>
    <property type="evidence" value="ECO:0007669"/>
    <property type="project" value="TreeGrafter"/>
</dbReference>
<name>A0A7S3D3E7_9EUKA</name>
<dbReference type="SUPFAM" id="SSF46938">
    <property type="entry name" value="CRAL/TRIO N-terminal domain"/>
    <property type="match status" value="1"/>
</dbReference>
<dbReference type="PANTHER" id="PTHR10174">
    <property type="entry name" value="ALPHA-TOCOPHEROL TRANSFER PROTEIN-RELATED"/>
    <property type="match status" value="1"/>
</dbReference>
<protein>
    <recommendedName>
        <fullName evidence="1">CRAL-TRIO domain-containing protein</fullName>
    </recommendedName>
</protein>
<dbReference type="Gene3D" id="3.40.525.10">
    <property type="entry name" value="CRAL-TRIO lipid binding domain"/>
    <property type="match status" value="1"/>
</dbReference>
<dbReference type="SUPFAM" id="SSF52087">
    <property type="entry name" value="CRAL/TRIO domain"/>
    <property type="match status" value="1"/>
</dbReference>
<organism evidence="2">
    <name type="scientific">Palpitomonas bilix</name>
    <dbReference type="NCBI Taxonomy" id="652834"/>
    <lineage>
        <taxon>Eukaryota</taxon>
        <taxon>Eukaryota incertae sedis</taxon>
    </lineage>
</organism>
<dbReference type="Gene3D" id="1.10.8.20">
    <property type="entry name" value="N-terminal domain of phosphatidylinositol transfer protein sec14p"/>
    <property type="match status" value="1"/>
</dbReference>
<dbReference type="InterPro" id="IPR036865">
    <property type="entry name" value="CRAL-TRIO_dom_sf"/>
</dbReference>
<sequence>MAEKELNETEAVREKAMADLRAMMDEEEKKGEVKFHRRDDSFLLRYLRNKKFEVERAFAVVKKWAEFRRDHPEIYSNENYSMRALEAAYRTGYMQVLPDPDKFGRAVVLIDVKKVDFHKMDFEAYVACGMYMLEVMLEDARRQVAGAVYIEDIGGLSFKNLMGLVRFMGKRKAMFQETMKDAIPIRIGGIYFMNQPWYLSFLLALIKPTLKKKMKDRFHVYGNSWDKLYERLMPKEHLPPNFGGTKELHPDDFIEYAKKIEAGLKEKGITL</sequence>
<evidence type="ECO:0000313" key="2">
    <source>
        <dbReference type="EMBL" id="CAE0243762.1"/>
    </source>
</evidence>
<evidence type="ECO:0000259" key="1">
    <source>
        <dbReference type="PROSITE" id="PS50191"/>
    </source>
</evidence>
<dbReference type="Pfam" id="PF00650">
    <property type="entry name" value="CRAL_TRIO"/>
    <property type="match status" value="1"/>
</dbReference>
<dbReference type="InterPro" id="IPR036273">
    <property type="entry name" value="CRAL/TRIO_N_dom_sf"/>
</dbReference>
<gene>
    <name evidence="2" type="ORF">PBIL07802_LOCUS5931</name>
</gene>
<proteinExistence type="predicted"/>
<accession>A0A7S3D3E7</accession>
<dbReference type="SMART" id="SM01100">
    <property type="entry name" value="CRAL_TRIO_N"/>
    <property type="match status" value="1"/>
</dbReference>
<feature type="domain" description="CRAL-TRIO" evidence="1">
    <location>
        <begin position="85"/>
        <end position="250"/>
    </location>
</feature>
<dbReference type="CDD" id="cd00170">
    <property type="entry name" value="SEC14"/>
    <property type="match status" value="1"/>
</dbReference>
<dbReference type="PANTHER" id="PTHR10174:SF208">
    <property type="entry name" value="CRAL-TRIO DOMAIN-CONTAINING PROTEIN DDB_G0278031"/>
    <property type="match status" value="1"/>
</dbReference>
<dbReference type="GO" id="GO:1902936">
    <property type="term" value="F:phosphatidylinositol bisphosphate binding"/>
    <property type="evidence" value="ECO:0007669"/>
    <property type="project" value="TreeGrafter"/>
</dbReference>